<dbReference type="InterPro" id="IPR010989">
    <property type="entry name" value="SNARE"/>
</dbReference>
<dbReference type="WBParaSite" id="PSU_v2.g11966.t1">
    <property type="protein sequence ID" value="PSU_v2.g11966.t1"/>
    <property type="gene ID" value="PSU_v2.g11966"/>
</dbReference>
<keyword evidence="1" id="KW-0175">Coiled coil</keyword>
<evidence type="ECO:0000256" key="1">
    <source>
        <dbReference type="SAM" id="Coils"/>
    </source>
</evidence>
<evidence type="ECO:0000259" key="2">
    <source>
        <dbReference type="SMART" id="SM00503"/>
    </source>
</evidence>
<sequence>MDASRVMYDSQTASEQFFIHVNELRESLDALQKRIHNLQQKQTTILSETVVRPEDKIQLEDLMDDIKKHIRSLKPRVKQIEVDLARDEASGIRKTQCERLRSQLNDMMMLFNQTQIEYKSRVSSM</sequence>
<feature type="domain" description="Syntaxin N-terminal" evidence="2">
    <location>
        <begin position="9"/>
        <end position="123"/>
    </location>
</feature>
<accession>A0A914XZL1</accession>
<dbReference type="Proteomes" id="UP000887577">
    <property type="component" value="Unplaced"/>
</dbReference>
<dbReference type="Pfam" id="PF00804">
    <property type="entry name" value="Syntaxin"/>
    <property type="match status" value="1"/>
</dbReference>
<evidence type="ECO:0000313" key="3">
    <source>
        <dbReference type="Proteomes" id="UP000887577"/>
    </source>
</evidence>
<keyword evidence="3" id="KW-1185">Reference proteome</keyword>
<dbReference type="Gene3D" id="1.20.58.70">
    <property type="match status" value="1"/>
</dbReference>
<name>A0A914XZL1_9BILA</name>
<dbReference type="SMART" id="SM00503">
    <property type="entry name" value="SynN"/>
    <property type="match status" value="1"/>
</dbReference>
<dbReference type="GO" id="GO:0016192">
    <property type="term" value="P:vesicle-mediated transport"/>
    <property type="evidence" value="ECO:0007669"/>
    <property type="project" value="InterPro"/>
</dbReference>
<dbReference type="GO" id="GO:0016020">
    <property type="term" value="C:membrane"/>
    <property type="evidence" value="ECO:0007669"/>
    <property type="project" value="InterPro"/>
</dbReference>
<feature type="coiled-coil region" evidence="1">
    <location>
        <begin position="21"/>
        <end position="48"/>
    </location>
</feature>
<reference evidence="4" key="1">
    <citation type="submission" date="2022-11" db="UniProtKB">
        <authorList>
            <consortium name="WormBaseParasite"/>
        </authorList>
    </citation>
    <scope>IDENTIFICATION</scope>
</reference>
<protein>
    <submittedName>
        <fullName evidence="4">Syntaxin N-terminal domain-containing protein</fullName>
    </submittedName>
</protein>
<proteinExistence type="predicted"/>
<dbReference type="AlphaFoldDB" id="A0A914XZL1"/>
<dbReference type="SUPFAM" id="SSF47661">
    <property type="entry name" value="t-snare proteins"/>
    <property type="match status" value="1"/>
</dbReference>
<organism evidence="3 4">
    <name type="scientific">Panagrolaimus superbus</name>
    <dbReference type="NCBI Taxonomy" id="310955"/>
    <lineage>
        <taxon>Eukaryota</taxon>
        <taxon>Metazoa</taxon>
        <taxon>Ecdysozoa</taxon>
        <taxon>Nematoda</taxon>
        <taxon>Chromadorea</taxon>
        <taxon>Rhabditida</taxon>
        <taxon>Tylenchina</taxon>
        <taxon>Panagrolaimomorpha</taxon>
        <taxon>Panagrolaimoidea</taxon>
        <taxon>Panagrolaimidae</taxon>
        <taxon>Panagrolaimus</taxon>
    </lineage>
</organism>
<evidence type="ECO:0000313" key="4">
    <source>
        <dbReference type="WBParaSite" id="PSU_v2.g11966.t1"/>
    </source>
</evidence>
<dbReference type="InterPro" id="IPR006011">
    <property type="entry name" value="Syntaxin_N"/>
</dbReference>